<name>A0A0N0CVW8_9BACI</name>
<organism evidence="1 2">
    <name type="scientific">Lysinibacillus macroides</name>
    <dbReference type="NCBI Taxonomy" id="33935"/>
    <lineage>
        <taxon>Bacteria</taxon>
        <taxon>Bacillati</taxon>
        <taxon>Bacillota</taxon>
        <taxon>Bacilli</taxon>
        <taxon>Bacillales</taxon>
        <taxon>Bacillaceae</taxon>
        <taxon>Lysinibacillus</taxon>
    </lineage>
</organism>
<dbReference type="AlphaFoldDB" id="A0A0N0CVW8"/>
<dbReference type="PATRIC" id="fig|33935.3.peg.4179"/>
<reference evidence="1 2" key="1">
    <citation type="submission" date="2015-07" db="EMBL/GenBank/DDBJ databases">
        <title>Genome sequencing project for genomic taxonomy and phylogenomics of Bacillus-like bacteria.</title>
        <authorList>
            <person name="Liu B."/>
            <person name="Wang J."/>
            <person name="Zhu Y."/>
            <person name="Liu G."/>
            <person name="Chen Q."/>
            <person name="Chen Z."/>
            <person name="Che J."/>
            <person name="Ge C."/>
            <person name="Shi H."/>
            <person name="Pan Z."/>
            <person name="Liu X."/>
        </authorList>
    </citation>
    <scope>NUCLEOTIDE SEQUENCE [LARGE SCALE GENOMIC DNA]</scope>
    <source>
        <strain evidence="1 2">DSM 54</strain>
    </source>
</reference>
<proteinExistence type="predicted"/>
<dbReference type="EMBL" id="LGCI01000006">
    <property type="protein sequence ID" value="KOY82224.1"/>
    <property type="molecule type" value="Genomic_DNA"/>
</dbReference>
<protein>
    <submittedName>
        <fullName evidence="1">Uncharacterized protein</fullName>
    </submittedName>
</protein>
<dbReference type="STRING" id="33935.ADM90_11335"/>
<sequence length="135" mass="14982">MAEVCVASWLLKIEKEKTQALCATQISVHDEAIYESFCEANQILDADLLHFSNTLGLDLQQPTLLNAFPVEGGQMMYSGYYTVCGEIIEGEMDAWDVVIGEHCFSLIEEGSTLAEPHFHIGFEVVLPASLELIKK</sequence>
<dbReference type="Proteomes" id="UP000037977">
    <property type="component" value="Unassembled WGS sequence"/>
</dbReference>
<comment type="caution">
    <text evidence="1">The sequence shown here is derived from an EMBL/GenBank/DDBJ whole genome shotgun (WGS) entry which is preliminary data.</text>
</comment>
<evidence type="ECO:0000313" key="1">
    <source>
        <dbReference type="EMBL" id="KOY82224.1"/>
    </source>
</evidence>
<keyword evidence="2" id="KW-1185">Reference proteome</keyword>
<dbReference type="OrthoDB" id="1691135at2"/>
<dbReference type="RefSeq" id="WP_053995124.1">
    <property type="nucleotide sequence ID" value="NZ_CP065643.1"/>
</dbReference>
<gene>
    <name evidence="1" type="ORF">ADM90_11335</name>
</gene>
<evidence type="ECO:0000313" key="2">
    <source>
        <dbReference type="Proteomes" id="UP000037977"/>
    </source>
</evidence>
<accession>A0A0N0CVW8</accession>